<evidence type="ECO:0000256" key="1">
    <source>
        <dbReference type="SAM" id="MobiDB-lite"/>
    </source>
</evidence>
<evidence type="ECO:0000313" key="3">
    <source>
        <dbReference type="Proteomes" id="UP001415857"/>
    </source>
</evidence>
<evidence type="ECO:0000313" key="2">
    <source>
        <dbReference type="EMBL" id="KAK9278379.1"/>
    </source>
</evidence>
<comment type="caution">
    <text evidence="2">The sequence shown here is derived from an EMBL/GenBank/DDBJ whole genome shotgun (WGS) entry which is preliminary data.</text>
</comment>
<organism evidence="2 3">
    <name type="scientific">Liquidambar formosana</name>
    <name type="common">Formosan gum</name>
    <dbReference type="NCBI Taxonomy" id="63359"/>
    <lineage>
        <taxon>Eukaryota</taxon>
        <taxon>Viridiplantae</taxon>
        <taxon>Streptophyta</taxon>
        <taxon>Embryophyta</taxon>
        <taxon>Tracheophyta</taxon>
        <taxon>Spermatophyta</taxon>
        <taxon>Magnoliopsida</taxon>
        <taxon>eudicotyledons</taxon>
        <taxon>Gunneridae</taxon>
        <taxon>Pentapetalae</taxon>
        <taxon>Saxifragales</taxon>
        <taxon>Altingiaceae</taxon>
        <taxon>Liquidambar</taxon>
    </lineage>
</organism>
<feature type="region of interest" description="Disordered" evidence="1">
    <location>
        <begin position="1"/>
        <end position="43"/>
    </location>
</feature>
<dbReference type="Proteomes" id="UP001415857">
    <property type="component" value="Unassembled WGS sequence"/>
</dbReference>
<feature type="compositionally biased region" description="Polar residues" evidence="1">
    <location>
        <begin position="1"/>
        <end position="12"/>
    </location>
</feature>
<keyword evidence="3" id="KW-1185">Reference proteome</keyword>
<evidence type="ECO:0008006" key="4">
    <source>
        <dbReference type="Google" id="ProtNLM"/>
    </source>
</evidence>
<name>A0AAP0WSV7_LIQFO</name>
<proteinExistence type="predicted"/>
<dbReference type="EMBL" id="JBBPBK010000009">
    <property type="protein sequence ID" value="KAK9278379.1"/>
    <property type="molecule type" value="Genomic_DNA"/>
</dbReference>
<gene>
    <name evidence="2" type="ORF">L1049_027944</name>
</gene>
<dbReference type="AlphaFoldDB" id="A0AAP0WSV7"/>
<accession>A0AAP0WSV7</accession>
<dbReference type="PANTHER" id="PTHR33386">
    <property type="entry name" value="OS02G0740600 PROTEIN"/>
    <property type="match status" value="1"/>
</dbReference>
<sequence length="80" mass="8810">MEANGSYGTSWADQWDPVDSQPIPETKKSGSSTEKYKKKVGEGLGKTKAVASTGMRKVKEGTSVGFQWIKAKYQKTTQKH</sequence>
<reference evidence="2 3" key="1">
    <citation type="journal article" date="2024" name="Plant J.">
        <title>Genome sequences and population genomics reveal climatic adaptation and genomic divergence between two closely related sweetgum species.</title>
        <authorList>
            <person name="Xu W.Q."/>
            <person name="Ren C.Q."/>
            <person name="Zhang X.Y."/>
            <person name="Comes H.P."/>
            <person name="Liu X.H."/>
            <person name="Li Y.G."/>
            <person name="Kettle C.J."/>
            <person name="Jalonen R."/>
            <person name="Gaisberger H."/>
            <person name="Ma Y.Z."/>
            <person name="Qiu Y.X."/>
        </authorList>
    </citation>
    <scope>NUCLEOTIDE SEQUENCE [LARGE SCALE GENOMIC DNA]</scope>
    <source>
        <strain evidence="2">Hangzhou</strain>
    </source>
</reference>
<dbReference type="PANTHER" id="PTHR33386:SF5">
    <property type="entry name" value="OS02G0740600 PROTEIN"/>
    <property type="match status" value="1"/>
</dbReference>
<protein>
    <recommendedName>
        <fullName evidence="4">CDP-diacylglycerol-glycerol-3-phosphate 3-phosphatidyltransferase</fullName>
    </recommendedName>
</protein>